<dbReference type="InterPro" id="IPR000792">
    <property type="entry name" value="Tscrpt_reg_LuxR_C"/>
</dbReference>
<dbReference type="PROSITE" id="PS00622">
    <property type="entry name" value="HTH_LUXR_1"/>
    <property type="match status" value="1"/>
</dbReference>
<sequence>MPKPPTHALIWSTKKRCYILHTPDHPPQPIIPGNEEIWRVWLTTHSSFSFQGQHGRLNVLKEFRARGTGYWYAYHTNSGSRRKCYLGPSVSVTLARLEEVAEALQEIKREHTTQAGNETPSNMVEPERELNDQSRMMVMTRLFPPRLPATLVVRERLLSVMDTALSRPLTLLSASAGWGKTTLLSAWAHRHPQSVAWLSLEELDNDPTRFWISLIVALRRWWPEIGERALALLPGRSLSAGVTMLLSELVDRSAQPSPIVLILDDYHVIDEPTIHASLSIFLKHLPSHVHLILSSRVDPDLPLSRFRVRGQLFELRDTDLRFTREEAQHFLIERMGLALEDRDVALLEAHTEGWIASLQLAALFLQKQTDPSAGVRMLRGNQRFLLDYLREEILASLSQDVQDFLLETSGLNPLSTSLCDAVRGREDSDHLLEQVERANLFLQPLSESRQWYRYHALWAQGMQHEARLRLGAAALHSLSQKASLWYEQQRMLPEAIEAALAGEDFGRVALLIERFVAPNSFRNEFYLLRSWLEQLPEEVVRAQPELCSLSVLAMMFTTDRRSPAIQARSEQFLLWAEQGFEAKGQWEHLGDALELHAELAFYQEDFPRALVLAYQARPLLSKASFLSPDNVLADALEAFLTGEVERAWPYILESLERSKRIDSLVNVFATLLYLGNVCLEKGEMQKASRYYHQALSSIDQDQEMSRQQFLATGDMDPFFTSWAYHSLAQISYEQNDISKAQHYLSQALALREKPEESIHVFTSGSLIQTRLLQACGETAQAQELLLRWERSARFSWPLSMIRVFLARVQLAQGNLLAVEQWAQHTFDPRIPKQEQDLPLLYQQEEALLLARLQIAQKRGEAALNELAPWKEKAQAQGRKRSVLEIQILVSLAHFVSQESTRARSALREALELAQPENYQRLFLDEGPEMEHLLKMLLPELREASLRASVQNLLRAFAQDPGSQPAEEAPHSSKDALFPEPLSNQEQRVLRLLVAGRSNPEIARQLVISVNTVKTHVQSLYRKLDVNNRVEASEVARRLLLL</sequence>
<dbReference type="Pfam" id="PF25873">
    <property type="entry name" value="WHD_MalT"/>
    <property type="match status" value="1"/>
</dbReference>
<evidence type="ECO:0000259" key="5">
    <source>
        <dbReference type="PROSITE" id="PS50043"/>
    </source>
</evidence>
<dbReference type="Proteomes" id="UP000654345">
    <property type="component" value="Unassembled WGS sequence"/>
</dbReference>
<dbReference type="SUPFAM" id="SSF46894">
    <property type="entry name" value="C-terminal effector domain of the bipartite response regulators"/>
    <property type="match status" value="1"/>
</dbReference>
<dbReference type="CDD" id="cd06170">
    <property type="entry name" value="LuxR_C_like"/>
    <property type="match status" value="1"/>
</dbReference>
<proteinExistence type="predicted"/>
<dbReference type="PANTHER" id="PTHR44688">
    <property type="entry name" value="DNA-BINDING TRANSCRIPTIONAL ACTIVATOR DEVR_DOSR"/>
    <property type="match status" value="1"/>
</dbReference>
<accession>A0ABQ3UY59</accession>
<dbReference type="SUPFAM" id="SSF52540">
    <property type="entry name" value="P-loop containing nucleoside triphosphate hydrolases"/>
    <property type="match status" value="1"/>
</dbReference>
<dbReference type="InterPro" id="IPR016032">
    <property type="entry name" value="Sig_transdc_resp-reg_C-effctor"/>
</dbReference>
<organism evidence="6 7">
    <name type="scientific">Ktedonobacter robiniae</name>
    <dbReference type="NCBI Taxonomy" id="2778365"/>
    <lineage>
        <taxon>Bacteria</taxon>
        <taxon>Bacillati</taxon>
        <taxon>Chloroflexota</taxon>
        <taxon>Ktedonobacteria</taxon>
        <taxon>Ktedonobacterales</taxon>
        <taxon>Ktedonobacteraceae</taxon>
        <taxon>Ktedonobacter</taxon>
    </lineage>
</organism>
<feature type="domain" description="HTH luxR-type" evidence="5">
    <location>
        <begin position="974"/>
        <end position="1039"/>
    </location>
</feature>
<dbReference type="PROSITE" id="PS50043">
    <property type="entry name" value="HTH_LUXR_2"/>
    <property type="match status" value="1"/>
</dbReference>
<dbReference type="Pfam" id="PF17874">
    <property type="entry name" value="TPR_MalT"/>
    <property type="match status" value="1"/>
</dbReference>
<protein>
    <submittedName>
        <fullName evidence="6">LuxR family transcriptional regulator</fullName>
    </submittedName>
</protein>
<dbReference type="EMBL" id="BNJG01000002">
    <property type="protein sequence ID" value="GHO57482.1"/>
    <property type="molecule type" value="Genomic_DNA"/>
</dbReference>
<dbReference type="InterPro" id="IPR019734">
    <property type="entry name" value="TPR_rpt"/>
</dbReference>
<dbReference type="InterPro" id="IPR059106">
    <property type="entry name" value="WHD_MalT"/>
</dbReference>
<dbReference type="Pfam" id="PF00196">
    <property type="entry name" value="GerE"/>
    <property type="match status" value="1"/>
</dbReference>
<feature type="region of interest" description="Disordered" evidence="4">
    <location>
        <begin position="958"/>
        <end position="979"/>
    </location>
</feature>
<evidence type="ECO:0000256" key="4">
    <source>
        <dbReference type="SAM" id="MobiDB-lite"/>
    </source>
</evidence>
<comment type="caution">
    <text evidence="6">The sequence shown here is derived from an EMBL/GenBank/DDBJ whole genome shotgun (WGS) entry which is preliminary data.</text>
</comment>
<dbReference type="Gene3D" id="1.25.40.10">
    <property type="entry name" value="Tetratricopeptide repeat domain"/>
    <property type="match status" value="1"/>
</dbReference>
<keyword evidence="2" id="KW-0238">DNA-binding</keyword>
<evidence type="ECO:0000256" key="1">
    <source>
        <dbReference type="ARBA" id="ARBA00023015"/>
    </source>
</evidence>
<dbReference type="InterPro" id="IPR027417">
    <property type="entry name" value="P-loop_NTPase"/>
</dbReference>
<dbReference type="SMART" id="SM00421">
    <property type="entry name" value="HTH_LUXR"/>
    <property type="match status" value="1"/>
</dbReference>
<evidence type="ECO:0000313" key="6">
    <source>
        <dbReference type="EMBL" id="GHO57482.1"/>
    </source>
</evidence>
<dbReference type="Gene3D" id="1.10.10.10">
    <property type="entry name" value="Winged helix-like DNA-binding domain superfamily/Winged helix DNA-binding domain"/>
    <property type="match status" value="1"/>
</dbReference>
<dbReference type="PRINTS" id="PR00038">
    <property type="entry name" value="HTHLUXR"/>
</dbReference>
<gene>
    <name evidence="6" type="ORF">KSB_59570</name>
</gene>
<keyword evidence="1" id="KW-0805">Transcription regulation</keyword>
<reference evidence="6 7" key="1">
    <citation type="journal article" date="2021" name="Int. J. Syst. Evol. Microbiol.">
        <title>Reticulibacter mediterranei gen. nov., sp. nov., within the new family Reticulibacteraceae fam. nov., and Ktedonospora formicarum gen. nov., sp. nov., Ktedonobacter robiniae sp. nov., Dictyobacter formicarum sp. nov. and Dictyobacter arantiisoli sp. nov., belonging to the class Ktedonobacteria.</title>
        <authorList>
            <person name="Yabe S."/>
            <person name="Zheng Y."/>
            <person name="Wang C.M."/>
            <person name="Sakai Y."/>
            <person name="Abe K."/>
            <person name="Yokota A."/>
            <person name="Donadio S."/>
            <person name="Cavaletti L."/>
            <person name="Monciardini P."/>
        </authorList>
    </citation>
    <scope>NUCLEOTIDE SEQUENCE [LARGE SCALE GENOMIC DNA]</scope>
    <source>
        <strain evidence="6 7">SOSP1-30</strain>
    </source>
</reference>
<evidence type="ECO:0000256" key="3">
    <source>
        <dbReference type="ARBA" id="ARBA00023163"/>
    </source>
</evidence>
<evidence type="ECO:0000256" key="2">
    <source>
        <dbReference type="ARBA" id="ARBA00023125"/>
    </source>
</evidence>
<keyword evidence="7" id="KW-1185">Reference proteome</keyword>
<dbReference type="SUPFAM" id="SSF48452">
    <property type="entry name" value="TPR-like"/>
    <property type="match status" value="1"/>
</dbReference>
<name>A0ABQ3UY59_9CHLR</name>
<dbReference type="InterPro" id="IPR011990">
    <property type="entry name" value="TPR-like_helical_dom_sf"/>
</dbReference>
<dbReference type="RefSeq" id="WP_201373881.1">
    <property type="nucleotide sequence ID" value="NZ_BNJG01000002.1"/>
</dbReference>
<dbReference type="InterPro" id="IPR036388">
    <property type="entry name" value="WH-like_DNA-bd_sf"/>
</dbReference>
<dbReference type="InterPro" id="IPR041664">
    <property type="entry name" value="AAA_16"/>
</dbReference>
<dbReference type="InterPro" id="IPR041617">
    <property type="entry name" value="TPR_MalT"/>
</dbReference>
<evidence type="ECO:0000313" key="7">
    <source>
        <dbReference type="Proteomes" id="UP000654345"/>
    </source>
</evidence>
<dbReference type="SMART" id="SM00028">
    <property type="entry name" value="TPR"/>
    <property type="match status" value="2"/>
</dbReference>
<keyword evidence="3" id="KW-0804">Transcription</keyword>
<dbReference type="Gene3D" id="3.40.50.300">
    <property type="entry name" value="P-loop containing nucleotide triphosphate hydrolases"/>
    <property type="match status" value="1"/>
</dbReference>
<dbReference type="Pfam" id="PF13191">
    <property type="entry name" value="AAA_16"/>
    <property type="match status" value="1"/>
</dbReference>
<dbReference type="PANTHER" id="PTHR44688:SF16">
    <property type="entry name" value="DNA-BINDING TRANSCRIPTIONAL ACTIVATOR DEVR_DOSR"/>
    <property type="match status" value="1"/>
</dbReference>